<dbReference type="EC" id="6.3.4.14" evidence="2"/>
<evidence type="ECO:0000256" key="7">
    <source>
        <dbReference type="ARBA" id="ARBA00053351"/>
    </source>
</evidence>
<evidence type="ECO:0000256" key="1">
    <source>
        <dbReference type="ARBA" id="ARBA00001953"/>
    </source>
</evidence>
<dbReference type="SUPFAM" id="SSF52440">
    <property type="entry name" value="PreATP-grasp domain"/>
    <property type="match status" value="1"/>
</dbReference>
<keyword evidence="3" id="KW-0436">Ligase</keyword>
<gene>
    <name evidence="14" type="ORF">CXY01_38000</name>
</gene>
<dbReference type="SUPFAM" id="SSF51246">
    <property type="entry name" value="Rudiment single hybrid motif"/>
    <property type="match status" value="1"/>
</dbReference>
<dbReference type="InterPro" id="IPR005481">
    <property type="entry name" value="BC-like_N"/>
</dbReference>
<evidence type="ECO:0000256" key="3">
    <source>
        <dbReference type="ARBA" id="ARBA00022598"/>
    </source>
</evidence>
<name>A0A510VDJ5_9CELL</name>
<accession>A0A510VDJ5</accession>
<dbReference type="PROSITE" id="PS50979">
    <property type="entry name" value="BC"/>
    <property type="match status" value="1"/>
</dbReference>
<dbReference type="PANTHER" id="PTHR18866:SF33">
    <property type="entry name" value="METHYLCROTONOYL-COA CARBOXYLASE SUBUNIT ALPHA, MITOCHONDRIAL-RELATED"/>
    <property type="match status" value="1"/>
</dbReference>
<evidence type="ECO:0000256" key="8">
    <source>
        <dbReference type="ARBA" id="ARBA00065901"/>
    </source>
</evidence>
<evidence type="ECO:0000259" key="12">
    <source>
        <dbReference type="PROSITE" id="PS50975"/>
    </source>
</evidence>
<dbReference type="InterPro" id="IPR005479">
    <property type="entry name" value="CPAse_ATP-bd"/>
</dbReference>
<dbReference type="InterPro" id="IPR011054">
    <property type="entry name" value="Rudment_hybrid_motif"/>
</dbReference>
<dbReference type="Pfam" id="PF02785">
    <property type="entry name" value="Biotin_carb_C"/>
    <property type="match status" value="1"/>
</dbReference>
<organism evidence="14 15">
    <name type="scientific">Cellulomonas xylanilytica</name>
    <dbReference type="NCBI Taxonomy" id="233583"/>
    <lineage>
        <taxon>Bacteria</taxon>
        <taxon>Bacillati</taxon>
        <taxon>Actinomycetota</taxon>
        <taxon>Actinomycetes</taxon>
        <taxon>Micrococcales</taxon>
        <taxon>Cellulomonadaceae</taxon>
        <taxon>Cellulomonas</taxon>
    </lineage>
</organism>
<dbReference type="PROSITE" id="PS50968">
    <property type="entry name" value="BIOTINYL_LIPOYL"/>
    <property type="match status" value="1"/>
</dbReference>
<keyword evidence="4 10" id="KW-0547">Nucleotide-binding</keyword>
<dbReference type="OrthoDB" id="9760256at2"/>
<dbReference type="InterPro" id="IPR011764">
    <property type="entry name" value="Biotin_carboxylation_dom"/>
</dbReference>
<keyword evidence="5 10" id="KW-0067">ATP-binding</keyword>
<dbReference type="InterPro" id="IPR011053">
    <property type="entry name" value="Single_hybrid_motif"/>
</dbReference>
<dbReference type="GO" id="GO:0005524">
    <property type="term" value="F:ATP binding"/>
    <property type="evidence" value="ECO:0007669"/>
    <property type="project" value="UniProtKB-UniRule"/>
</dbReference>
<reference evidence="14 15" key="1">
    <citation type="submission" date="2019-07" db="EMBL/GenBank/DDBJ databases">
        <title>Whole genome shotgun sequence of Cellulomonas xylanilytica NBRC 101102.</title>
        <authorList>
            <person name="Hosoyama A."/>
            <person name="Uohara A."/>
            <person name="Ohji S."/>
            <person name="Ichikawa N."/>
        </authorList>
    </citation>
    <scope>NUCLEOTIDE SEQUENCE [LARGE SCALE GENOMIC DNA]</scope>
    <source>
        <strain evidence="14 15">NBRC 101102</strain>
    </source>
</reference>
<sequence>MFTTVLVANRGEIACRIIATLRKLGIRSVAVYTDADRDALHVQRADRAVRVGSYLSIEDVVTAAQDADAVHPGYGFLSENADLARACEAAGIVFVGPGVKALEVMGDKIRAKEHVSAAGVPVIPGSSTADAEAADRVGYPLLVKPSAGGGGKGMTVVERPQDLADALAGARRVAAAAFGDDTLLLERLVRAPRHIEVQLLADEHGNVIHLGERECSLQRRHQKVIEEAPSPLLDEPTRARIGAAACEVARSVGYVGAGTVEFLVSDEAPTEFFFMEMNTRLQVEHPVTELVTGLDLVEWQLRVAAGEPLTVTQADVVLTGHAIEARVYAEDPARDFLPSAGTVLVLDEPTGDGIRVDSALRAGLVIGSAYDPMLAKVVAWAPDRTTAVARLDAALARTTILGVRTNVGFLRQVLADPDVRAGRLDTDLLARLIPTLNFLSPDDRHLVAAALSRHEVREGAWGSDGWRLGEPRPIRYEDVSVLGDTVSVRDGDPVPARLVRRGPDAVDLELDGVVHPLRLVSDGSVTWVGDQGSAVELRFRTRVERLADELSVLTRGTRPVDPQVRSPMPGTVVSVEVATGDSVVAGQTLLTIEAMKMEHRVVAPSDGIVTLTVRPTDQVALDHVVATISGHPDEGTPA</sequence>
<evidence type="ECO:0000256" key="5">
    <source>
        <dbReference type="ARBA" id="ARBA00022840"/>
    </source>
</evidence>
<dbReference type="Proteomes" id="UP000321118">
    <property type="component" value="Unassembled WGS sequence"/>
</dbReference>
<dbReference type="PROSITE" id="PS00188">
    <property type="entry name" value="BIOTIN"/>
    <property type="match status" value="1"/>
</dbReference>
<dbReference type="Pfam" id="PF00364">
    <property type="entry name" value="Biotin_lipoyl"/>
    <property type="match status" value="1"/>
</dbReference>
<evidence type="ECO:0000256" key="9">
    <source>
        <dbReference type="ARBA" id="ARBA00074050"/>
    </source>
</evidence>
<dbReference type="Gene3D" id="3.30.470.20">
    <property type="entry name" value="ATP-grasp fold, B domain"/>
    <property type="match status" value="1"/>
</dbReference>
<feature type="domain" description="Biotin carboxylation" evidence="13">
    <location>
        <begin position="1"/>
        <end position="434"/>
    </location>
</feature>
<dbReference type="Pfam" id="PF00289">
    <property type="entry name" value="Biotin_carb_N"/>
    <property type="match status" value="1"/>
</dbReference>
<proteinExistence type="predicted"/>
<dbReference type="InterPro" id="IPR000089">
    <property type="entry name" value="Biotin_lipoyl"/>
</dbReference>
<dbReference type="SUPFAM" id="SSF51230">
    <property type="entry name" value="Single hybrid motif"/>
    <property type="match status" value="1"/>
</dbReference>
<feature type="domain" description="ATP-grasp" evidence="12">
    <location>
        <begin position="112"/>
        <end position="305"/>
    </location>
</feature>
<dbReference type="FunFam" id="2.40.50.100:FF:000003">
    <property type="entry name" value="Acetyl-CoA carboxylase biotin carboxyl carrier protein"/>
    <property type="match status" value="1"/>
</dbReference>
<dbReference type="Gene3D" id="2.40.50.100">
    <property type="match status" value="1"/>
</dbReference>
<dbReference type="PROSITE" id="PS00866">
    <property type="entry name" value="CPSASE_1"/>
    <property type="match status" value="1"/>
</dbReference>
<dbReference type="InterPro" id="IPR005482">
    <property type="entry name" value="Biotin_COase_C"/>
</dbReference>
<dbReference type="SUPFAM" id="SSF56059">
    <property type="entry name" value="Glutathione synthetase ATP-binding domain-like"/>
    <property type="match status" value="1"/>
</dbReference>
<evidence type="ECO:0000259" key="11">
    <source>
        <dbReference type="PROSITE" id="PS50968"/>
    </source>
</evidence>
<dbReference type="InterPro" id="IPR050856">
    <property type="entry name" value="Biotin_carboxylase_complex"/>
</dbReference>
<feature type="domain" description="Lipoyl-binding" evidence="11">
    <location>
        <begin position="555"/>
        <end position="629"/>
    </location>
</feature>
<comment type="function">
    <text evidence="7">Component of a biotin-dependent acyl-CoA carboxylase complex. This subunit catalyzes the ATP-dependent carboxylation of the biotin carried by the biotin carboxyl carrier (BCC) domain, resulting in the formation of carboxyl biotin. When associated with the beta1 subunit AccD1, is involved in branched amino-acid catabolism with methylcrotonyl coenzyme A as the substrate.</text>
</comment>
<evidence type="ECO:0000256" key="10">
    <source>
        <dbReference type="PROSITE-ProRule" id="PRU00409"/>
    </source>
</evidence>
<dbReference type="InterPro" id="IPR001882">
    <property type="entry name" value="Biotin_BS"/>
</dbReference>
<keyword evidence="6" id="KW-0092">Biotin</keyword>
<evidence type="ECO:0000256" key="4">
    <source>
        <dbReference type="ARBA" id="ARBA00022741"/>
    </source>
</evidence>
<dbReference type="PROSITE" id="PS00867">
    <property type="entry name" value="CPSASE_2"/>
    <property type="match status" value="1"/>
</dbReference>
<dbReference type="Pfam" id="PF21139">
    <property type="entry name" value="BT_MCC_alpha"/>
    <property type="match status" value="1"/>
</dbReference>
<protein>
    <recommendedName>
        <fullName evidence="9">Biotin-dependent 3-methylcrotonyl-coenzyme A carboxylase alpha1 subunit</fullName>
        <ecNumber evidence="2">6.3.4.14</ecNumber>
    </recommendedName>
</protein>
<dbReference type="InterPro" id="IPR011761">
    <property type="entry name" value="ATP-grasp"/>
</dbReference>
<evidence type="ECO:0000313" key="15">
    <source>
        <dbReference type="Proteomes" id="UP000321118"/>
    </source>
</evidence>
<dbReference type="SMART" id="SM00878">
    <property type="entry name" value="Biotin_carb_C"/>
    <property type="match status" value="1"/>
</dbReference>
<comment type="subunit">
    <text evidence="8">The biotin-dependent acyl-CoA carboxylase complex is composed of AccA1, which contains the biotin carboxylase (BC) and biotin carboxyl carrier protein (BCCP) domains, and AccD1, which contains the carboxyl transferase (CT) domain. The AccA1/AccD1 complex forms a dodecamer.</text>
</comment>
<evidence type="ECO:0000256" key="6">
    <source>
        <dbReference type="ARBA" id="ARBA00023267"/>
    </source>
</evidence>
<dbReference type="EMBL" id="BJUB01000014">
    <property type="protein sequence ID" value="GEK23280.1"/>
    <property type="molecule type" value="Genomic_DNA"/>
</dbReference>
<dbReference type="FunFam" id="3.30.470.20:FF:000028">
    <property type="entry name" value="Methylcrotonoyl-CoA carboxylase subunit alpha, mitochondrial"/>
    <property type="match status" value="1"/>
</dbReference>
<dbReference type="PROSITE" id="PS50975">
    <property type="entry name" value="ATP_GRASP"/>
    <property type="match status" value="1"/>
</dbReference>
<dbReference type="CDD" id="cd06850">
    <property type="entry name" value="biotinyl_domain"/>
    <property type="match status" value="1"/>
</dbReference>
<dbReference type="InterPro" id="IPR016185">
    <property type="entry name" value="PreATP-grasp_dom_sf"/>
</dbReference>
<dbReference type="GO" id="GO:0004075">
    <property type="term" value="F:biotin carboxylase activity"/>
    <property type="evidence" value="ECO:0007669"/>
    <property type="project" value="UniProtKB-EC"/>
</dbReference>
<evidence type="ECO:0000259" key="13">
    <source>
        <dbReference type="PROSITE" id="PS50979"/>
    </source>
</evidence>
<dbReference type="AlphaFoldDB" id="A0A510VDJ5"/>
<comment type="cofactor">
    <cofactor evidence="1">
        <name>biotin</name>
        <dbReference type="ChEBI" id="CHEBI:57586"/>
    </cofactor>
</comment>
<keyword evidence="15" id="KW-1185">Reference proteome</keyword>
<evidence type="ECO:0000313" key="14">
    <source>
        <dbReference type="EMBL" id="GEK23280.1"/>
    </source>
</evidence>
<dbReference type="GO" id="GO:0046872">
    <property type="term" value="F:metal ion binding"/>
    <property type="evidence" value="ECO:0007669"/>
    <property type="project" value="InterPro"/>
</dbReference>
<dbReference type="PANTHER" id="PTHR18866">
    <property type="entry name" value="CARBOXYLASE:PYRUVATE/ACETYL-COA/PROPIONYL-COA CARBOXYLASE"/>
    <property type="match status" value="1"/>
</dbReference>
<comment type="caution">
    <text evidence="14">The sequence shown here is derived from an EMBL/GenBank/DDBJ whole genome shotgun (WGS) entry which is preliminary data.</text>
</comment>
<dbReference type="Pfam" id="PF02786">
    <property type="entry name" value="CPSase_L_D2"/>
    <property type="match status" value="1"/>
</dbReference>
<dbReference type="InterPro" id="IPR048429">
    <property type="entry name" value="MCC_alpha_BT"/>
</dbReference>
<evidence type="ECO:0000256" key="2">
    <source>
        <dbReference type="ARBA" id="ARBA00013263"/>
    </source>
</evidence>